<sequence>MSDPLSPAASPNELPQKWGVRRVNNLPMYLVGAAALVFFLIVMLVAMDRANTRHEEETVKASGNAALYAKEIAGEHQGGMIAPASMPVDDNNLINPDLPPMPPTIGNAPQAPEMAEAQRIRQIKMQQFEEALRAKTTIQTQAQPRAQQSSEMPRPAHASADPTAAYQQRLAQLKRSGLAGYGGAGGYPGDEGAYEGGLNGEQKPRNDISEFSGKGEGDRWKLDSRPIAPKSPYAVQTTFVIPAILISGINSSLPGKIFGQVSQDVYDTATGKYLLIPQGTKLEGEYSSDVAYGQASVLVAWQRLVFPDGKTMDIGAMPGSNSAGYAGFADQVNNHYLRLFGTAILMSAITAGVALSQSQNQVAGTFGAPTTSSVLSATLGQQLGRVMTQMISRNLNISPTLEIRPGYRFNVTVTKDMVFARPYQAFDYKLGG</sequence>
<evidence type="ECO:0000256" key="2">
    <source>
        <dbReference type="ARBA" id="ARBA00010265"/>
    </source>
</evidence>
<keyword evidence="4 7" id="KW-1133">Transmembrane helix</keyword>
<feature type="region of interest" description="Disordered" evidence="6">
    <location>
        <begin position="192"/>
        <end position="226"/>
    </location>
</feature>
<comment type="caution">
    <text evidence="8">The sequence shown here is derived from an EMBL/GenBank/DDBJ whole genome shotgun (WGS) entry which is preliminary data.</text>
</comment>
<dbReference type="EMBL" id="FNKY01000002">
    <property type="protein sequence ID" value="SDR11038.1"/>
    <property type="molecule type" value="Genomic_DNA"/>
</dbReference>
<keyword evidence="9" id="KW-1185">Reference proteome</keyword>
<comment type="similarity">
    <text evidence="2">Belongs to the TrbI/VirB10 family.</text>
</comment>
<dbReference type="Gene3D" id="2.40.128.260">
    <property type="entry name" value="Type IV secretion system, VirB10/TraB/TrbI"/>
    <property type="match status" value="1"/>
</dbReference>
<feature type="compositionally biased region" description="Basic and acidic residues" evidence="6">
    <location>
        <begin position="202"/>
        <end position="224"/>
    </location>
</feature>
<evidence type="ECO:0000256" key="6">
    <source>
        <dbReference type="SAM" id="MobiDB-lite"/>
    </source>
</evidence>
<keyword evidence="3 7" id="KW-0812">Transmembrane</keyword>
<feature type="region of interest" description="Disordered" evidence="6">
    <location>
        <begin position="138"/>
        <end position="164"/>
    </location>
</feature>
<evidence type="ECO:0000313" key="8">
    <source>
        <dbReference type="EMBL" id="SDR11038.1"/>
    </source>
</evidence>
<evidence type="ECO:0000256" key="4">
    <source>
        <dbReference type="ARBA" id="ARBA00022989"/>
    </source>
</evidence>
<keyword evidence="5 7" id="KW-0472">Membrane</keyword>
<feature type="compositionally biased region" description="Polar residues" evidence="6">
    <location>
        <begin position="138"/>
        <end position="151"/>
    </location>
</feature>
<accession>A0ABY0TNJ0</accession>
<evidence type="ECO:0000256" key="7">
    <source>
        <dbReference type="SAM" id="Phobius"/>
    </source>
</evidence>
<evidence type="ECO:0000256" key="3">
    <source>
        <dbReference type="ARBA" id="ARBA00022692"/>
    </source>
</evidence>
<protein>
    <submittedName>
        <fullName evidence="8">Type IV secretion system protein VirB10</fullName>
    </submittedName>
</protein>
<dbReference type="InterPro" id="IPR042217">
    <property type="entry name" value="T4SS_VirB10/TrbI"/>
</dbReference>
<feature type="transmembrane region" description="Helical" evidence="7">
    <location>
        <begin position="26"/>
        <end position="46"/>
    </location>
</feature>
<dbReference type="Pfam" id="PF03743">
    <property type="entry name" value="TrbI"/>
    <property type="match status" value="1"/>
</dbReference>
<evidence type="ECO:0000256" key="5">
    <source>
        <dbReference type="ARBA" id="ARBA00023136"/>
    </source>
</evidence>
<dbReference type="CDD" id="cd16429">
    <property type="entry name" value="VirB10"/>
    <property type="match status" value="1"/>
</dbReference>
<dbReference type="Proteomes" id="UP000183471">
    <property type="component" value="Unassembled WGS sequence"/>
</dbReference>
<evidence type="ECO:0000256" key="1">
    <source>
        <dbReference type="ARBA" id="ARBA00004167"/>
    </source>
</evidence>
<evidence type="ECO:0000313" key="9">
    <source>
        <dbReference type="Proteomes" id="UP000183471"/>
    </source>
</evidence>
<gene>
    <name evidence="8" type="ORF">SAMN05216402_3274</name>
</gene>
<reference evidence="8 9" key="1">
    <citation type="submission" date="2016-10" db="EMBL/GenBank/DDBJ databases">
        <authorList>
            <person name="Varghese N."/>
            <person name="Submissions S."/>
        </authorList>
    </citation>
    <scope>NUCLEOTIDE SEQUENCE [LARGE SCALE GENOMIC DNA]</scope>
    <source>
        <strain evidence="8 9">Nl1</strain>
    </source>
</reference>
<name>A0ABY0TNJ0_9PROT</name>
<comment type="subcellular location">
    <subcellularLocation>
        <location evidence="1">Membrane</location>
        <topology evidence="1">Single-pass membrane protein</topology>
    </subcellularLocation>
</comment>
<dbReference type="RefSeq" id="WP_074634411.1">
    <property type="nucleotide sequence ID" value="NZ_FNKY01000002.1"/>
</dbReference>
<organism evidence="8 9">
    <name type="scientific">Nitrosospira multiformis</name>
    <dbReference type="NCBI Taxonomy" id="1231"/>
    <lineage>
        <taxon>Bacteria</taxon>
        <taxon>Pseudomonadati</taxon>
        <taxon>Pseudomonadota</taxon>
        <taxon>Betaproteobacteria</taxon>
        <taxon>Nitrosomonadales</taxon>
        <taxon>Nitrosomonadaceae</taxon>
        <taxon>Nitrosospira</taxon>
    </lineage>
</organism>
<proteinExistence type="inferred from homology"/>
<dbReference type="InterPro" id="IPR005498">
    <property type="entry name" value="T4SS_VirB10/TraB/TrbI"/>
</dbReference>